<keyword evidence="4" id="KW-1185">Reference proteome</keyword>
<keyword evidence="2" id="KW-0812">Transmembrane</keyword>
<sequence length="636" mass="71283">MSNMRPFDRGKMPWQMPNMRTFDWWVSVFKVLIKGMAREGWYLRSHLWNLIFLQRINGSFELSEHLATVLKAGEPLELLEVNPIAPYDYEALVESMPKQLLQVFLDAEEASDVTPKELWATILVLEQLKSYPFSFTENPWDPPAHQVTVRGRSEMFLNGHCEQYPQLEVIMPELQQLALALTEDWTAAHEQRIEALYEAMNGAKTTEKGAAAPQAPMRQRWQQVVRHARRYWSLAKRNFVWVAKAHPICAIYLVKATEPFSRAERILIQTNTFILMLFFTVWFYYSKSVNCCIDLRSHLGCADHTATSTPCLGFAFCSALADGQDDGLLPEELAANFFLCTAFPQSTFAGRIWVIAIIVGILTPTTMLLSQLFMMASDSAIPGHWGTFPTKCLAHFFGPGPTSLIQTVAFTLYALFFNLEKFNKAIALALIAFLTLVMKPQHMQAAIRVVVGTVYWSFRQCQLSVRRLGQLVGLYSSTPLAADAHVSLLAQVRLVSPLEAELQKVAYGLIMFGWSMVAWLLFTFATQIREIMGGQAETELIANWAIVLVVEIFGKEAIKLIAVRVSVNFVMETLESMLLGMTPAVRWHEKYIMQVAAANAVGNDDTGDQDLGDDVDADGGDEFDGGDADGGGGMDI</sequence>
<evidence type="ECO:0000256" key="2">
    <source>
        <dbReference type="SAM" id="Phobius"/>
    </source>
</evidence>
<feature type="transmembrane region" description="Helical" evidence="2">
    <location>
        <begin position="352"/>
        <end position="373"/>
    </location>
</feature>
<accession>A0AAE0GNN3</accession>
<evidence type="ECO:0000256" key="1">
    <source>
        <dbReference type="SAM" id="MobiDB-lite"/>
    </source>
</evidence>
<keyword evidence="2" id="KW-0472">Membrane</keyword>
<dbReference type="EMBL" id="LGRX02003873">
    <property type="protein sequence ID" value="KAK3281352.1"/>
    <property type="molecule type" value="Genomic_DNA"/>
</dbReference>
<proteinExistence type="predicted"/>
<organism evidence="3 4">
    <name type="scientific">Cymbomonas tetramitiformis</name>
    <dbReference type="NCBI Taxonomy" id="36881"/>
    <lineage>
        <taxon>Eukaryota</taxon>
        <taxon>Viridiplantae</taxon>
        <taxon>Chlorophyta</taxon>
        <taxon>Pyramimonadophyceae</taxon>
        <taxon>Pyramimonadales</taxon>
        <taxon>Pyramimonadaceae</taxon>
        <taxon>Cymbomonas</taxon>
    </lineage>
</organism>
<protein>
    <submittedName>
        <fullName evidence="3">Uncharacterized protein</fullName>
    </submittedName>
</protein>
<dbReference type="AlphaFoldDB" id="A0AAE0GNN3"/>
<gene>
    <name evidence="3" type="ORF">CYMTET_10853</name>
</gene>
<evidence type="ECO:0000313" key="3">
    <source>
        <dbReference type="EMBL" id="KAK3281352.1"/>
    </source>
</evidence>
<reference evidence="3 4" key="1">
    <citation type="journal article" date="2015" name="Genome Biol. Evol.">
        <title>Comparative Genomics of a Bacterivorous Green Alga Reveals Evolutionary Causalities and Consequences of Phago-Mixotrophic Mode of Nutrition.</title>
        <authorList>
            <person name="Burns J.A."/>
            <person name="Paasch A."/>
            <person name="Narechania A."/>
            <person name="Kim E."/>
        </authorList>
    </citation>
    <scope>NUCLEOTIDE SEQUENCE [LARGE SCALE GENOMIC DNA]</scope>
    <source>
        <strain evidence="3 4">PLY_AMNH</strain>
    </source>
</reference>
<evidence type="ECO:0000313" key="4">
    <source>
        <dbReference type="Proteomes" id="UP001190700"/>
    </source>
</evidence>
<feature type="transmembrane region" description="Helical" evidence="2">
    <location>
        <begin position="393"/>
        <end position="415"/>
    </location>
</feature>
<feature type="compositionally biased region" description="Acidic residues" evidence="1">
    <location>
        <begin position="605"/>
        <end position="627"/>
    </location>
</feature>
<feature type="region of interest" description="Disordered" evidence="1">
    <location>
        <begin position="604"/>
        <end position="636"/>
    </location>
</feature>
<feature type="transmembrane region" description="Helical" evidence="2">
    <location>
        <begin position="505"/>
        <end position="525"/>
    </location>
</feature>
<comment type="caution">
    <text evidence="3">The sequence shown here is derived from an EMBL/GenBank/DDBJ whole genome shotgun (WGS) entry which is preliminary data.</text>
</comment>
<feature type="transmembrane region" description="Helical" evidence="2">
    <location>
        <begin position="266"/>
        <end position="285"/>
    </location>
</feature>
<dbReference type="Proteomes" id="UP001190700">
    <property type="component" value="Unassembled WGS sequence"/>
</dbReference>
<name>A0AAE0GNN3_9CHLO</name>
<keyword evidence="2" id="KW-1133">Transmembrane helix</keyword>